<sequence length="200" mass="23123">MKRIILPCLLILAAGFLLGQGKASITDSYNAETARNYTRALQIMEDLSANDPNDEFYILRIAWLQYLLGSYNESMKNYQKSNNLYPSLDAQTGILNCQLALGMWNEAHNQAEHILQNFPQNIAVLSKAAYSTYMLQNYRATADYYQRIVNIFPWDMESRGYLVNNLYLSKDIENARQHYQILKKYAPDSAMAKEYSKIFK</sequence>
<dbReference type="eggNOG" id="COG0457">
    <property type="taxonomic scope" value="Bacteria"/>
</dbReference>
<feature type="chain" id="PRO_5002758369" description="Tetratricopeptide repeat protein" evidence="1">
    <location>
        <begin position="20"/>
        <end position="200"/>
    </location>
</feature>
<evidence type="ECO:0000313" key="3">
    <source>
        <dbReference type="Proteomes" id="UP000002019"/>
    </source>
</evidence>
<evidence type="ECO:0000256" key="1">
    <source>
        <dbReference type="SAM" id="SignalP"/>
    </source>
</evidence>
<dbReference type="AlphaFoldDB" id="B0VJG1"/>
<protein>
    <recommendedName>
        <fullName evidence="4">Tetratricopeptide repeat protein</fullName>
    </recommendedName>
</protein>
<organism evidence="2 3">
    <name type="scientific">Cloacimonas acidaminovorans (strain Evry)</name>
    <dbReference type="NCBI Taxonomy" id="459349"/>
    <lineage>
        <taxon>Bacteria</taxon>
        <taxon>Pseudomonadati</taxon>
        <taxon>Candidatus Cloacimonadota</taxon>
        <taxon>Candidatus Cloacimonadia</taxon>
        <taxon>Candidatus Cloacimonadales</taxon>
        <taxon>Candidatus Cloacimonadaceae</taxon>
        <taxon>Candidatus Cloacimonas</taxon>
    </lineage>
</organism>
<keyword evidence="1" id="KW-0732">Signal</keyword>
<evidence type="ECO:0008006" key="4">
    <source>
        <dbReference type="Google" id="ProtNLM"/>
    </source>
</evidence>
<dbReference type="Gene3D" id="1.25.40.10">
    <property type="entry name" value="Tetratricopeptide repeat domain"/>
    <property type="match status" value="1"/>
</dbReference>
<accession>B0VJG1</accession>
<dbReference type="RefSeq" id="WP_015425479.1">
    <property type="nucleotide sequence ID" value="NC_020449.1"/>
</dbReference>
<reference evidence="2 3" key="1">
    <citation type="journal article" date="2008" name="J. Bacteriol.">
        <title>'Candidatus Cloacamonas acidaminovorans': genome sequence reconstruction provides a first glimpse of a new bacterial division.</title>
        <authorList>
            <person name="Pelletier E."/>
            <person name="Kreimeyer A."/>
            <person name="Bocs S."/>
            <person name="Rouy Z."/>
            <person name="Gyapay G."/>
            <person name="Chouari R."/>
            <person name="Riviere D."/>
            <person name="Ganesan A."/>
            <person name="Daegelen P."/>
            <person name="Sghir A."/>
            <person name="Cohen G.N."/>
            <person name="Medigue C."/>
            <person name="Weissenbach J."/>
            <person name="Le Paslier D."/>
        </authorList>
    </citation>
    <scope>NUCLEOTIDE SEQUENCE [LARGE SCALE GENOMIC DNA]</scope>
    <source>
        <strain evidence="3">Evry</strain>
    </source>
</reference>
<dbReference type="EMBL" id="CU466930">
    <property type="protein sequence ID" value="CAO81621.1"/>
    <property type="molecule type" value="Genomic_DNA"/>
</dbReference>
<dbReference type="HOGENOM" id="CLU_1364174_0_0_0"/>
<evidence type="ECO:0000313" key="2">
    <source>
        <dbReference type="EMBL" id="CAO81621.1"/>
    </source>
</evidence>
<dbReference type="STRING" id="459349.CLOAM1787"/>
<dbReference type="SUPFAM" id="SSF48452">
    <property type="entry name" value="TPR-like"/>
    <property type="match status" value="1"/>
</dbReference>
<feature type="signal peptide" evidence="1">
    <location>
        <begin position="1"/>
        <end position="19"/>
    </location>
</feature>
<name>B0VJG1_CLOAI</name>
<dbReference type="OrthoDB" id="9784011at2"/>
<dbReference type="Proteomes" id="UP000002019">
    <property type="component" value="Chromosome"/>
</dbReference>
<keyword evidence="3" id="KW-1185">Reference proteome</keyword>
<dbReference type="InterPro" id="IPR011990">
    <property type="entry name" value="TPR-like_helical_dom_sf"/>
</dbReference>
<proteinExistence type="predicted"/>
<gene>
    <name evidence="2" type="ordered locus">CLOAM1787</name>
</gene>
<dbReference type="KEGG" id="caci:CLOAM1787"/>